<accession>A0A6A4SDV4</accession>
<gene>
    <name evidence="1" type="ORF">F2P81_017480</name>
</gene>
<evidence type="ECO:0000313" key="1">
    <source>
        <dbReference type="EMBL" id="KAF0030749.1"/>
    </source>
</evidence>
<dbReference type="EMBL" id="VEVO01000015">
    <property type="protein sequence ID" value="KAF0030749.1"/>
    <property type="molecule type" value="Genomic_DNA"/>
</dbReference>
<organism evidence="1 2">
    <name type="scientific">Scophthalmus maximus</name>
    <name type="common">Turbot</name>
    <name type="synonym">Psetta maxima</name>
    <dbReference type="NCBI Taxonomy" id="52904"/>
    <lineage>
        <taxon>Eukaryota</taxon>
        <taxon>Metazoa</taxon>
        <taxon>Chordata</taxon>
        <taxon>Craniata</taxon>
        <taxon>Vertebrata</taxon>
        <taxon>Euteleostomi</taxon>
        <taxon>Actinopterygii</taxon>
        <taxon>Neopterygii</taxon>
        <taxon>Teleostei</taxon>
        <taxon>Neoteleostei</taxon>
        <taxon>Acanthomorphata</taxon>
        <taxon>Carangaria</taxon>
        <taxon>Pleuronectiformes</taxon>
        <taxon>Pleuronectoidei</taxon>
        <taxon>Scophthalmidae</taxon>
        <taxon>Scophthalmus</taxon>
    </lineage>
</organism>
<sequence length="356" mass="39443">MQNGTSRFTDLDRNRDRTNHHQVFLKPDILQMSAPQSSFPSQGLIVHTLTSSTNASHSMNIDSNQLFLLTTNVQHASSLRVSIFNKRENTDEPDIDSGSLSAFSFLLKAPITAYRLLIQHLNASMADAYTVQTATNKPKHDNSPKSSRAPGILITRAHFQEDNQFKKTITSASFVDVILAQLSVELAADSRRAWQPALLFTPLMSLDPFPPTPSSQFRAQLRMRDLGSSGRYNTIEAPISKSAISFPEQNQVTTFDAAAFHAFRLSTLVHLKDPIPPLACMNTEVPHSDMAMADKPELEDPPPFVKSAVWEHCGFPVNYSDDGASSMSVELAPSFENGITRMGISVVQEKYEYSKV</sequence>
<name>A0A6A4SDV4_SCOMX</name>
<protein>
    <submittedName>
        <fullName evidence="1">Uncharacterized protein</fullName>
    </submittedName>
</protein>
<dbReference type="AlphaFoldDB" id="A0A6A4SDV4"/>
<evidence type="ECO:0000313" key="2">
    <source>
        <dbReference type="Proteomes" id="UP000438429"/>
    </source>
</evidence>
<comment type="caution">
    <text evidence="1">The sequence shown here is derived from an EMBL/GenBank/DDBJ whole genome shotgun (WGS) entry which is preliminary data.</text>
</comment>
<reference evidence="1 2" key="1">
    <citation type="submission" date="2019-06" db="EMBL/GenBank/DDBJ databases">
        <title>Draft genomes of female and male turbot (Scophthalmus maximus).</title>
        <authorList>
            <person name="Xu H."/>
            <person name="Xu X.-W."/>
            <person name="Shao C."/>
            <person name="Chen S."/>
        </authorList>
    </citation>
    <scope>NUCLEOTIDE SEQUENCE [LARGE SCALE GENOMIC DNA]</scope>
    <source>
        <strain evidence="1">Ysfricsl-2016a</strain>
        <tissue evidence="1">Blood</tissue>
    </source>
</reference>
<dbReference type="Proteomes" id="UP000438429">
    <property type="component" value="Unassembled WGS sequence"/>
</dbReference>
<proteinExistence type="predicted"/>